<dbReference type="InterPro" id="IPR006598">
    <property type="entry name" value="CAP10"/>
</dbReference>
<evidence type="ECO:0000256" key="1">
    <source>
        <dbReference type="ARBA" id="ARBA00010118"/>
    </source>
</evidence>
<dbReference type="Pfam" id="PF05686">
    <property type="entry name" value="Glyco_transf_90"/>
    <property type="match status" value="1"/>
</dbReference>
<dbReference type="Proteomes" id="UP001165085">
    <property type="component" value="Unassembled WGS sequence"/>
</dbReference>
<comment type="caution">
    <text evidence="5">The sequence shown here is derived from an EMBL/GenBank/DDBJ whole genome shotgun (WGS) entry which is preliminary data.</text>
</comment>
<keyword evidence="3" id="KW-0812">Transmembrane</keyword>
<dbReference type="PANTHER" id="PTHR12203:SF35">
    <property type="entry name" value="PROTEIN O-GLUCOSYLTRANSFERASE 1"/>
    <property type="match status" value="1"/>
</dbReference>
<dbReference type="GO" id="GO:0016740">
    <property type="term" value="F:transferase activity"/>
    <property type="evidence" value="ECO:0007669"/>
    <property type="project" value="UniProtKB-KW"/>
</dbReference>
<evidence type="ECO:0000313" key="5">
    <source>
        <dbReference type="EMBL" id="GMH65250.1"/>
    </source>
</evidence>
<comment type="similarity">
    <text evidence="1">Belongs to the glycosyltransferase 90 family.</text>
</comment>
<protein>
    <recommendedName>
        <fullName evidence="4">Glycosyl transferase CAP10 domain-containing protein</fullName>
    </recommendedName>
</protein>
<dbReference type="OrthoDB" id="206240at2759"/>
<evidence type="ECO:0000259" key="4">
    <source>
        <dbReference type="SMART" id="SM00672"/>
    </source>
</evidence>
<dbReference type="PANTHER" id="PTHR12203">
    <property type="entry name" value="KDEL LYS-ASP-GLU-LEU CONTAINING - RELATED"/>
    <property type="match status" value="1"/>
</dbReference>
<feature type="domain" description="Glycosyl transferase CAP10" evidence="4">
    <location>
        <begin position="199"/>
        <end position="440"/>
    </location>
</feature>
<evidence type="ECO:0000313" key="6">
    <source>
        <dbReference type="Proteomes" id="UP001165085"/>
    </source>
</evidence>
<name>A0A9W7A896_9STRA</name>
<dbReference type="EMBL" id="BRXY01000100">
    <property type="protein sequence ID" value="GMH65250.1"/>
    <property type="molecule type" value="Genomic_DNA"/>
</dbReference>
<sequence length="461" mass="53044">MGFSEKKPQVSTIVALKRTHNAMLGLWRRIPNHLRRGFIVIFCALIFAYYYLYCLPLSSGIMVSSYSSMTDARAFNSLQLQCLQMSQVVATANRVQSAKSQPSWVGSRHIYTDVDKLIPIEDRVKYYTEPALPHYMPPTTPQPPLVPEDKDSPLNPFYLSDRDYDGYVGKYWSTGPMCVKPKNWGSDFKLTKWLDIFMDVKIAYFLEVFHAWTKWGGNVVCLEFGDSVKPLSHPCLRKTRLSPTDASAIIFKQNFKRHWEGVAETLWSDSTEWSKKTNKAVWRGATTGDPWPQDLHQEGNWAPRANLVRNIPNYDPSKIDVAVTRYVQHVPKLWGSGWGKTQRLQMGYKMLIMVEGNNVATGLKWALVSSSAVIMPPPRVVSWLMEDKLLPWVHYIPVKPTFEDLEEKVDWCLANDERCREIGQASRCFMMQFFDSQREEEIQRRVWSHALERQAAAGTCV</sequence>
<keyword evidence="3" id="KW-0472">Membrane</keyword>
<evidence type="ECO:0000256" key="2">
    <source>
        <dbReference type="ARBA" id="ARBA00022679"/>
    </source>
</evidence>
<dbReference type="InterPro" id="IPR051091">
    <property type="entry name" value="O-Glucosyltr/Glycosyltrsf_90"/>
</dbReference>
<feature type="transmembrane region" description="Helical" evidence="3">
    <location>
        <begin position="33"/>
        <end position="52"/>
    </location>
</feature>
<keyword evidence="2" id="KW-0808">Transferase</keyword>
<accession>A0A9W7A896</accession>
<keyword evidence="6" id="KW-1185">Reference proteome</keyword>
<organism evidence="5 6">
    <name type="scientific">Triparma strigata</name>
    <dbReference type="NCBI Taxonomy" id="1606541"/>
    <lineage>
        <taxon>Eukaryota</taxon>
        <taxon>Sar</taxon>
        <taxon>Stramenopiles</taxon>
        <taxon>Ochrophyta</taxon>
        <taxon>Bolidophyceae</taxon>
        <taxon>Parmales</taxon>
        <taxon>Triparmaceae</taxon>
        <taxon>Triparma</taxon>
    </lineage>
</organism>
<dbReference type="SMART" id="SM00672">
    <property type="entry name" value="CAP10"/>
    <property type="match status" value="1"/>
</dbReference>
<proteinExistence type="inferred from homology"/>
<reference evidence="6" key="1">
    <citation type="journal article" date="2023" name="Commun. Biol.">
        <title>Genome analysis of Parmales, the sister group of diatoms, reveals the evolutionary specialization of diatoms from phago-mixotrophs to photoautotrophs.</title>
        <authorList>
            <person name="Ban H."/>
            <person name="Sato S."/>
            <person name="Yoshikawa S."/>
            <person name="Yamada K."/>
            <person name="Nakamura Y."/>
            <person name="Ichinomiya M."/>
            <person name="Sato N."/>
            <person name="Blanc-Mathieu R."/>
            <person name="Endo H."/>
            <person name="Kuwata A."/>
            <person name="Ogata H."/>
        </authorList>
    </citation>
    <scope>NUCLEOTIDE SEQUENCE [LARGE SCALE GENOMIC DNA]</scope>
    <source>
        <strain evidence="6">NIES 3701</strain>
    </source>
</reference>
<evidence type="ECO:0000256" key="3">
    <source>
        <dbReference type="SAM" id="Phobius"/>
    </source>
</evidence>
<keyword evidence="3" id="KW-1133">Transmembrane helix</keyword>
<dbReference type="AlphaFoldDB" id="A0A9W7A896"/>
<gene>
    <name evidence="5" type="ORF">TrST_g9538</name>
</gene>